<feature type="coiled-coil region" evidence="2">
    <location>
        <begin position="16"/>
        <end position="43"/>
    </location>
</feature>
<accession>A0A6D2LKD0</accession>
<dbReference type="CDD" id="cd00121">
    <property type="entry name" value="MATH"/>
    <property type="match status" value="1"/>
</dbReference>
<dbReference type="OrthoDB" id="1048183at2759"/>
<dbReference type="PROSITE" id="PS50144">
    <property type="entry name" value="MATH"/>
    <property type="match status" value="1"/>
</dbReference>
<keyword evidence="1 2" id="KW-0175">Coiled coil</keyword>
<evidence type="ECO:0000256" key="1">
    <source>
        <dbReference type="ARBA" id="ARBA00023054"/>
    </source>
</evidence>
<dbReference type="Proteomes" id="UP000467841">
    <property type="component" value="Unassembled WGS sequence"/>
</dbReference>
<organism evidence="4 5">
    <name type="scientific">Microthlaspi erraticum</name>
    <dbReference type="NCBI Taxonomy" id="1685480"/>
    <lineage>
        <taxon>Eukaryota</taxon>
        <taxon>Viridiplantae</taxon>
        <taxon>Streptophyta</taxon>
        <taxon>Embryophyta</taxon>
        <taxon>Tracheophyta</taxon>
        <taxon>Spermatophyta</taxon>
        <taxon>Magnoliopsida</taxon>
        <taxon>eudicotyledons</taxon>
        <taxon>Gunneridae</taxon>
        <taxon>Pentapetalae</taxon>
        <taxon>rosids</taxon>
        <taxon>malvids</taxon>
        <taxon>Brassicales</taxon>
        <taxon>Brassicaceae</taxon>
        <taxon>Coluteocarpeae</taxon>
        <taxon>Microthlaspi</taxon>
    </lineage>
</organism>
<reference evidence="4" key="1">
    <citation type="submission" date="2020-01" db="EMBL/GenBank/DDBJ databases">
        <authorList>
            <person name="Mishra B."/>
        </authorList>
    </citation>
    <scope>NUCLEOTIDE SEQUENCE [LARGE SCALE GENOMIC DNA]</scope>
</reference>
<evidence type="ECO:0000313" key="5">
    <source>
        <dbReference type="Proteomes" id="UP000467841"/>
    </source>
</evidence>
<dbReference type="InterPro" id="IPR002083">
    <property type="entry name" value="MATH/TRAF_dom"/>
</dbReference>
<dbReference type="InterPro" id="IPR008974">
    <property type="entry name" value="TRAF-like"/>
</dbReference>
<name>A0A6D2LKD0_9BRAS</name>
<dbReference type="AlphaFoldDB" id="A0A6D2LKD0"/>
<dbReference type="PANTHER" id="PTHR46236">
    <property type="entry name" value="TRAF-LIKE SUPERFAMILY PROTEIN"/>
    <property type="match status" value="1"/>
</dbReference>
<dbReference type="EMBL" id="CACVBM020001829">
    <property type="protein sequence ID" value="CAA7060692.1"/>
    <property type="molecule type" value="Genomic_DNA"/>
</dbReference>
<proteinExistence type="predicted"/>
<evidence type="ECO:0000259" key="3">
    <source>
        <dbReference type="PROSITE" id="PS50144"/>
    </source>
</evidence>
<dbReference type="Gene3D" id="2.60.210.10">
    <property type="entry name" value="Apoptosis, Tumor Necrosis Factor Receptor Associated Protein 2, Chain A"/>
    <property type="match status" value="1"/>
</dbReference>
<dbReference type="PANTHER" id="PTHR46236:SF35">
    <property type="entry name" value="MATH DOMAIN-CONTAINING PROTEIN"/>
    <property type="match status" value="1"/>
</dbReference>
<dbReference type="InterPro" id="IPR050804">
    <property type="entry name" value="MCC"/>
</dbReference>
<keyword evidence="5" id="KW-1185">Reference proteome</keyword>
<dbReference type="Pfam" id="PF22486">
    <property type="entry name" value="MATH_2"/>
    <property type="match status" value="1"/>
</dbReference>
<evidence type="ECO:0000313" key="4">
    <source>
        <dbReference type="EMBL" id="CAA7060692.1"/>
    </source>
</evidence>
<evidence type="ECO:0000256" key="2">
    <source>
        <dbReference type="SAM" id="Coils"/>
    </source>
</evidence>
<sequence length="304" mass="34340">MSLDDDVASLEAGVHYDDVSGEAEKATEKLNETSESLDVKNDDDSYGLLITSMYHQVGNKFLWVINYPSLMLCIAEQCYSSPFEIRGVKWHVVVYFDPDFFNLDLRVAESQPLPSEALKVRLKLVNQISKKLSISKDSEHCFTKKSPTWGFHIPSGVFTEDSGFLVDGELVIVAEVCGVSDVADESTPQRKLVEDNGFYVLPSQVQSVRFIFERQPDVVEAFRSKNQHLRTTYMNFLLGFNEALYQPIQEISNEDLVEADKAISYFKDVGFKVDWLEKKLEQVKENKEKELSCEASSARSGGTA</sequence>
<comment type="caution">
    <text evidence="4">The sequence shown here is derived from an EMBL/GenBank/DDBJ whole genome shotgun (WGS) entry which is preliminary data.</text>
</comment>
<gene>
    <name evidence="4" type="ORF">MERR_LOCUS47928</name>
</gene>
<dbReference type="SUPFAM" id="SSF49599">
    <property type="entry name" value="TRAF domain-like"/>
    <property type="match status" value="1"/>
</dbReference>
<protein>
    <recommendedName>
        <fullName evidence="3">MATH domain-containing protein</fullName>
    </recommendedName>
</protein>
<feature type="domain" description="MATH" evidence="3">
    <location>
        <begin position="58"/>
        <end position="176"/>
    </location>
</feature>